<dbReference type="Pfam" id="PF01177">
    <property type="entry name" value="Asp_Glu_race"/>
    <property type="match status" value="1"/>
</dbReference>
<accession>A0A6A1R1T3</accession>
<comment type="similarity">
    <text evidence="1">Belongs to the HyuE racemase family.</text>
</comment>
<reference evidence="2" key="1">
    <citation type="submission" date="2019-09" db="EMBL/GenBank/DDBJ databases">
        <title>Draft genome sequences of 48 bacterial type strains from the CCUG.</title>
        <authorList>
            <person name="Tunovic T."/>
            <person name="Pineiro-Iglesias B."/>
            <person name="Unosson C."/>
            <person name="Inganas E."/>
            <person name="Ohlen M."/>
            <person name="Cardew S."/>
            <person name="Jensie-Markopoulos S."/>
            <person name="Salva-Serra F."/>
            <person name="Jaen-Luchoro D."/>
            <person name="Karlsson R."/>
            <person name="Svensson-Stadler L."/>
            <person name="Chun J."/>
            <person name="Moore E."/>
        </authorList>
    </citation>
    <scope>NUCLEOTIDE SEQUENCE</scope>
    <source>
        <strain evidence="2">CCUG 15333</strain>
    </source>
</reference>
<comment type="caution">
    <text evidence="2">The sequence shown here is derived from an EMBL/GenBank/DDBJ whole genome shotgun (WGS) entry which is preliminary data.</text>
</comment>
<dbReference type="PANTHER" id="PTHR28047">
    <property type="entry name" value="PROTEIN DCG1"/>
    <property type="match status" value="1"/>
</dbReference>
<dbReference type="GO" id="GO:0047661">
    <property type="term" value="F:amino-acid racemase activity"/>
    <property type="evidence" value="ECO:0007669"/>
    <property type="project" value="InterPro"/>
</dbReference>
<dbReference type="EMBL" id="VZOT01000006">
    <property type="protein sequence ID" value="KAB0586332.1"/>
    <property type="molecule type" value="Genomic_DNA"/>
</dbReference>
<name>A0A6A1R1T3_9BURK</name>
<dbReference type="InterPro" id="IPR015942">
    <property type="entry name" value="Asp/Glu/hydantoin_racemase"/>
</dbReference>
<sequence length="220" mass="22976">MHILLLNPNTHAQTTTMMVRLVQQQLPAGWQVCGVTASDGVPLITNEAELEAAAAPVQSCWAQALQSPGVRWDGVILACFADPAIAWLRKATGIPCVGIGEAALRAASAGQRRFGIATTTPQLDAPMRAMVQRLGLEDLYTGARYTAGSPLHLVAQADALNQQLYQAVQHCVADDGAQAVVIGGGPLGQAAQTLAAHTSTPLIAPLTAAAQWMQHTLTSS</sequence>
<dbReference type="InterPro" id="IPR053714">
    <property type="entry name" value="Iso_Racemase_Enz_sf"/>
</dbReference>
<dbReference type="RefSeq" id="WP_151044635.1">
    <property type="nucleotide sequence ID" value="NZ_CAUHBH010000060.1"/>
</dbReference>
<evidence type="ECO:0000313" key="2">
    <source>
        <dbReference type="EMBL" id="KAB0586332.1"/>
    </source>
</evidence>
<gene>
    <name evidence="2" type="ORF">F7P80_10555</name>
</gene>
<proteinExistence type="inferred from homology"/>
<evidence type="ECO:0000256" key="1">
    <source>
        <dbReference type="ARBA" id="ARBA00038414"/>
    </source>
</evidence>
<organism evidence="2">
    <name type="scientific">Comamonas kerstersii</name>
    <dbReference type="NCBI Taxonomy" id="225992"/>
    <lineage>
        <taxon>Bacteria</taxon>
        <taxon>Pseudomonadati</taxon>
        <taxon>Pseudomonadota</taxon>
        <taxon>Betaproteobacteria</taxon>
        <taxon>Burkholderiales</taxon>
        <taxon>Comamonadaceae</taxon>
        <taxon>Comamonas</taxon>
    </lineage>
</organism>
<dbReference type="PANTHER" id="PTHR28047:SF5">
    <property type="entry name" value="PROTEIN DCG1"/>
    <property type="match status" value="1"/>
</dbReference>
<dbReference type="AlphaFoldDB" id="A0A6A1R1T3"/>
<dbReference type="Gene3D" id="3.40.50.12500">
    <property type="match status" value="1"/>
</dbReference>
<dbReference type="InterPro" id="IPR052186">
    <property type="entry name" value="Hydantoin_racemase-like"/>
</dbReference>
<protein>
    <submittedName>
        <fullName evidence="2">Aspartate/glutamate racemase family protein</fullName>
    </submittedName>
</protein>